<gene>
    <name evidence="2" type="ORF">P4U43_12710</name>
</gene>
<protein>
    <submittedName>
        <fullName evidence="2">Helix-turn-helix domain-containing protein</fullName>
    </submittedName>
</protein>
<dbReference type="InterPro" id="IPR041657">
    <property type="entry name" value="HTH_17"/>
</dbReference>
<dbReference type="EMBL" id="JAROKN010000037">
    <property type="protein sequence ID" value="MDF9278649.1"/>
    <property type="molecule type" value="Genomic_DNA"/>
</dbReference>
<feature type="domain" description="Helix-turn-helix" evidence="1">
    <location>
        <begin position="55"/>
        <end position="93"/>
    </location>
</feature>
<name>A0ABT6CXA5_9MICC</name>
<dbReference type="Proteomes" id="UP001220456">
    <property type="component" value="Unassembled WGS sequence"/>
</dbReference>
<dbReference type="SUPFAM" id="SSF46955">
    <property type="entry name" value="Putative DNA-binding domain"/>
    <property type="match status" value="1"/>
</dbReference>
<organism evidence="2 3">
    <name type="scientific">Arthrobacter vasquezii</name>
    <dbReference type="NCBI Taxonomy" id="2977629"/>
    <lineage>
        <taxon>Bacteria</taxon>
        <taxon>Bacillati</taxon>
        <taxon>Actinomycetota</taxon>
        <taxon>Actinomycetes</taxon>
        <taxon>Micrococcales</taxon>
        <taxon>Micrococcaceae</taxon>
        <taxon>Arthrobacter</taxon>
    </lineage>
</organism>
<dbReference type="Pfam" id="PF12728">
    <property type="entry name" value="HTH_17"/>
    <property type="match status" value="1"/>
</dbReference>
<evidence type="ECO:0000259" key="1">
    <source>
        <dbReference type="Pfam" id="PF12728"/>
    </source>
</evidence>
<dbReference type="InterPro" id="IPR009061">
    <property type="entry name" value="DNA-bd_dom_put_sf"/>
</dbReference>
<proteinExistence type="predicted"/>
<evidence type="ECO:0000313" key="3">
    <source>
        <dbReference type="Proteomes" id="UP001220456"/>
    </source>
</evidence>
<keyword evidence="3" id="KW-1185">Reference proteome</keyword>
<accession>A0ABT6CXA5</accession>
<reference evidence="2 3" key="1">
    <citation type="journal article" date="2023" name="Int. J. Syst. Evol. Microbiol.">
        <title>Arthrobacter vasquezii sp. nov., isolated from a soil sample from Union Glacier, Antarctica.</title>
        <authorList>
            <person name="Valenzuela-Ibaceta F."/>
            <person name="Carrasco V."/>
            <person name="Lagos-Moraga S."/>
            <person name="Dietz-Vargas C."/>
            <person name="Navarro C.A."/>
            <person name="Perez-Donoso J.M."/>
        </authorList>
    </citation>
    <scope>NUCLEOTIDE SEQUENCE [LARGE SCALE GENOMIC DNA]</scope>
    <source>
        <strain evidence="2 3">EH-1B-1</strain>
    </source>
</reference>
<comment type="caution">
    <text evidence="2">The sequence shown here is derived from an EMBL/GenBank/DDBJ whole genome shotgun (WGS) entry which is preliminary data.</text>
</comment>
<evidence type="ECO:0000313" key="2">
    <source>
        <dbReference type="EMBL" id="MDF9278649.1"/>
    </source>
</evidence>
<dbReference type="RefSeq" id="WP_277359065.1">
    <property type="nucleotide sequence ID" value="NZ_JAROKN010000037.1"/>
</dbReference>
<sequence>MAALELMQRPAATVDLPAHDRAFWERHSGIANRTASAEASVGNVVAQVRLEADALTAEEVAQRLQVDASTVRHYRREKKLHAFTMGGRLRFPLWQFTNHAALPSIGRVLAVLPEDMHPQSVAGFFTTPQPDLMLDGAAVSPREWLLGGGSVDHVVGLAEDLAAGR</sequence>